<feature type="region of interest" description="Disordered" evidence="1">
    <location>
        <begin position="1"/>
        <end position="37"/>
    </location>
</feature>
<feature type="non-terminal residue" evidence="2">
    <location>
        <position position="1"/>
    </location>
</feature>
<protein>
    <submittedName>
        <fullName evidence="2">Uncharacterized protein</fullName>
    </submittedName>
</protein>
<comment type="caution">
    <text evidence="2">The sequence shown here is derived from an EMBL/GenBank/DDBJ whole genome shotgun (WGS) entry which is preliminary data.</text>
</comment>
<evidence type="ECO:0000256" key="1">
    <source>
        <dbReference type="SAM" id="MobiDB-lite"/>
    </source>
</evidence>
<evidence type="ECO:0000313" key="2">
    <source>
        <dbReference type="EMBL" id="CAF4623332.1"/>
    </source>
</evidence>
<dbReference type="EMBL" id="CAJOBO010015929">
    <property type="protein sequence ID" value="CAF4623332.1"/>
    <property type="molecule type" value="Genomic_DNA"/>
</dbReference>
<gene>
    <name evidence="2" type="ORF">HFQ381_LOCUS34442</name>
</gene>
<reference evidence="2" key="1">
    <citation type="submission" date="2021-02" db="EMBL/GenBank/DDBJ databases">
        <authorList>
            <person name="Nowell W R."/>
        </authorList>
    </citation>
    <scope>NUCLEOTIDE SEQUENCE</scope>
</reference>
<feature type="compositionally biased region" description="Polar residues" evidence="1">
    <location>
        <begin position="1"/>
        <end position="11"/>
    </location>
</feature>
<dbReference type="Proteomes" id="UP000663851">
    <property type="component" value="Unassembled WGS sequence"/>
</dbReference>
<organism evidence="2 3">
    <name type="scientific">Rotaria socialis</name>
    <dbReference type="NCBI Taxonomy" id="392032"/>
    <lineage>
        <taxon>Eukaryota</taxon>
        <taxon>Metazoa</taxon>
        <taxon>Spiralia</taxon>
        <taxon>Gnathifera</taxon>
        <taxon>Rotifera</taxon>
        <taxon>Eurotatoria</taxon>
        <taxon>Bdelloidea</taxon>
        <taxon>Philodinida</taxon>
        <taxon>Philodinidae</taxon>
        <taxon>Rotaria</taxon>
    </lineage>
</organism>
<accession>A0A821DLB9</accession>
<sequence length="65" mass="7361">RPSNTPILNSVRTREAPKKLGDVRISSDDVHDPNDHHMRSSSLRYFVLRSCGIPHHTVPRYGGNL</sequence>
<feature type="compositionally biased region" description="Basic and acidic residues" evidence="1">
    <location>
        <begin position="12"/>
        <end position="37"/>
    </location>
</feature>
<dbReference type="AlphaFoldDB" id="A0A821DLB9"/>
<name>A0A821DLB9_9BILA</name>
<proteinExistence type="predicted"/>
<evidence type="ECO:0000313" key="3">
    <source>
        <dbReference type="Proteomes" id="UP000663851"/>
    </source>
</evidence>